<protein>
    <recommendedName>
        <fullName evidence="1">MOSC domain-containing protein</fullName>
    </recommendedName>
</protein>
<dbReference type="PANTHER" id="PTHR36930:SF1">
    <property type="entry name" value="MOSC DOMAIN-CONTAINING PROTEIN"/>
    <property type="match status" value="1"/>
</dbReference>
<dbReference type="Gene3D" id="2.40.33.20">
    <property type="entry name" value="PK beta-barrel domain-like"/>
    <property type="match status" value="1"/>
</dbReference>
<dbReference type="Pfam" id="PF03473">
    <property type="entry name" value="MOSC"/>
    <property type="match status" value="1"/>
</dbReference>
<dbReference type="PANTHER" id="PTHR36930">
    <property type="entry name" value="METAL-SULFUR CLUSTER BIOSYNTHESIS PROTEINS YUAD-RELATED"/>
    <property type="match status" value="1"/>
</dbReference>
<reference evidence="2" key="1">
    <citation type="submission" date="2018-05" db="EMBL/GenBank/DDBJ databases">
        <authorList>
            <person name="Lanie J.A."/>
            <person name="Ng W.-L."/>
            <person name="Kazmierczak K.M."/>
            <person name="Andrzejewski T.M."/>
            <person name="Davidsen T.M."/>
            <person name="Wayne K.J."/>
            <person name="Tettelin H."/>
            <person name="Glass J.I."/>
            <person name="Rusch D."/>
            <person name="Podicherti R."/>
            <person name="Tsui H.-C.T."/>
            <person name="Winkler M.E."/>
        </authorList>
    </citation>
    <scope>NUCLEOTIDE SEQUENCE</scope>
</reference>
<dbReference type="InterPro" id="IPR005302">
    <property type="entry name" value="MoCF_Sase_C"/>
</dbReference>
<accession>A0A381Q6F9</accession>
<dbReference type="InterPro" id="IPR011037">
    <property type="entry name" value="Pyrv_Knase-like_insert_dom_sf"/>
</dbReference>
<dbReference type="SUPFAM" id="SSF50800">
    <property type="entry name" value="PK beta-barrel domain-like"/>
    <property type="match status" value="1"/>
</dbReference>
<dbReference type="GO" id="GO:0030170">
    <property type="term" value="F:pyridoxal phosphate binding"/>
    <property type="evidence" value="ECO:0007669"/>
    <property type="project" value="InterPro"/>
</dbReference>
<evidence type="ECO:0000259" key="1">
    <source>
        <dbReference type="PROSITE" id="PS51340"/>
    </source>
</evidence>
<dbReference type="GO" id="GO:0030151">
    <property type="term" value="F:molybdenum ion binding"/>
    <property type="evidence" value="ECO:0007669"/>
    <property type="project" value="InterPro"/>
</dbReference>
<dbReference type="InterPro" id="IPR052716">
    <property type="entry name" value="MOSC_domain"/>
</dbReference>
<sequence>MGVLEAIWLKRAHGGPMDPVDEAVAVEGRGLEGGADFDGHRQVTLIEREVFDRVKAEVDDSVEPVMRRANLLVSGIRLEGTRDRTLAVGDLRIHIHGETRPCGRMDEACEGLMNALDPHWRGGAHGSVLNDATISVGDEVRWEESR</sequence>
<evidence type="ECO:0000313" key="2">
    <source>
        <dbReference type="EMBL" id="SUZ73203.1"/>
    </source>
</evidence>
<organism evidence="2">
    <name type="scientific">marine metagenome</name>
    <dbReference type="NCBI Taxonomy" id="408172"/>
    <lineage>
        <taxon>unclassified sequences</taxon>
        <taxon>metagenomes</taxon>
        <taxon>ecological metagenomes</taxon>
    </lineage>
</organism>
<name>A0A381Q6F9_9ZZZZ</name>
<dbReference type="AlphaFoldDB" id="A0A381Q6F9"/>
<feature type="domain" description="MOSC" evidence="1">
    <location>
        <begin position="18"/>
        <end position="143"/>
    </location>
</feature>
<dbReference type="EMBL" id="UINC01001172">
    <property type="protein sequence ID" value="SUZ73203.1"/>
    <property type="molecule type" value="Genomic_DNA"/>
</dbReference>
<dbReference type="PROSITE" id="PS51340">
    <property type="entry name" value="MOSC"/>
    <property type="match status" value="1"/>
</dbReference>
<proteinExistence type="predicted"/>
<gene>
    <name evidence="2" type="ORF">METZ01_LOCUS26057</name>
</gene>
<dbReference type="GO" id="GO:0003824">
    <property type="term" value="F:catalytic activity"/>
    <property type="evidence" value="ECO:0007669"/>
    <property type="project" value="InterPro"/>
</dbReference>